<reference evidence="12" key="1">
    <citation type="submission" date="2025-08" db="UniProtKB">
        <authorList>
            <consortium name="Ensembl"/>
        </authorList>
    </citation>
    <scope>IDENTIFICATION</scope>
</reference>
<dbReference type="Ensembl" id="ENSPMET00000027412.1">
    <property type="protein sequence ID" value="ENSPMEP00000032990.1"/>
    <property type="gene ID" value="ENSPMEG00000000448.1"/>
</dbReference>
<keyword evidence="4" id="KW-0646">Protease inhibitor</keyword>
<reference evidence="12" key="2">
    <citation type="submission" date="2025-09" db="UniProtKB">
        <authorList>
            <consortium name="Ensembl"/>
        </authorList>
    </citation>
    <scope>IDENTIFICATION</scope>
</reference>
<evidence type="ECO:0000256" key="8">
    <source>
        <dbReference type="SAM" id="MobiDB-lite"/>
    </source>
</evidence>
<evidence type="ECO:0000313" key="13">
    <source>
        <dbReference type="Proteomes" id="UP000261480"/>
    </source>
</evidence>
<keyword evidence="7" id="KW-0325">Glycoprotein</keyword>
<keyword evidence="5 9" id="KW-0732">Signal</keyword>
<dbReference type="InterPro" id="IPR002035">
    <property type="entry name" value="VWF_A"/>
</dbReference>
<dbReference type="GO" id="GO:0005576">
    <property type="term" value="C:extracellular region"/>
    <property type="evidence" value="ECO:0007669"/>
    <property type="project" value="UniProtKB-SubCell"/>
</dbReference>
<comment type="similarity">
    <text evidence="2">Belongs to the ITIH family.</text>
</comment>
<dbReference type="CDD" id="cd01461">
    <property type="entry name" value="vWA_interalpha_trypsin_inhibitor"/>
    <property type="match status" value="1"/>
</dbReference>
<dbReference type="PANTHER" id="PTHR10338">
    <property type="entry name" value="INTER-ALPHA-TRYPSIN INHIBITOR HEAVY CHAIN FAMILY MEMBER"/>
    <property type="match status" value="1"/>
</dbReference>
<dbReference type="AlphaFoldDB" id="A0A3B3Z160"/>
<dbReference type="InterPro" id="IPR036465">
    <property type="entry name" value="vWFA_dom_sf"/>
</dbReference>
<feature type="chain" id="PRO_5017432696" description="VWFA domain-containing protein" evidence="9">
    <location>
        <begin position="21"/>
        <end position="742"/>
    </location>
</feature>
<evidence type="ECO:0000256" key="9">
    <source>
        <dbReference type="SAM" id="SignalP"/>
    </source>
</evidence>
<feature type="compositionally biased region" description="Pro residues" evidence="8">
    <location>
        <begin position="579"/>
        <end position="593"/>
    </location>
</feature>
<dbReference type="SMART" id="SM00609">
    <property type="entry name" value="VIT"/>
    <property type="match status" value="1"/>
</dbReference>
<dbReference type="STRING" id="48701.ENSPMEP00000032990"/>
<evidence type="ECO:0000256" key="5">
    <source>
        <dbReference type="ARBA" id="ARBA00022729"/>
    </source>
</evidence>
<evidence type="ECO:0000256" key="1">
    <source>
        <dbReference type="ARBA" id="ARBA00004613"/>
    </source>
</evidence>
<evidence type="ECO:0000259" key="11">
    <source>
        <dbReference type="PROSITE" id="PS51468"/>
    </source>
</evidence>
<dbReference type="PROSITE" id="PS51468">
    <property type="entry name" value="VIT"/>
    <property type="match status" value="1"/>
</dbReference>
<evidence type="ECO:0000256" key="6">
    <source>
        <dbReference type="ARBA" id="ARBA00022900"/>
    </source>
</evidence>
<dbReference type="InterPro" id="IPR013694">
    <property type="entry name" value="VIT"/>
</dbReference>
<keyword evidence="6" id="KW-0722">Serine protease inhibitor</keyword>
<dbReference type="Proteomes" id="UP000261480">
    <property type="component" value="Unplaced"/>
</dbReference>
<name>A0A3B3Z160_9TELE</name>
<dbReference type="InterPro" id="IPR050934">
    <property type="entry name" value="ITIH"/>
</dbReference>
<dbReference type="GO" id="GO:0004867">
    <property type="term" value="F:serine-type endopeptidase inhibitor activity"/>
    <property type="evidence" value="ECO:0007669"/>
    <property type="project" value="UniProtKB-KW"/>
</dbReference>
<dbReference type="Pfam" id="PF08487">
    <property type="entry name" value="VIT"/>
    <property type="match status" value="1"/>
</dbReference>
<dbReference type="SMART" id="SM00327">
    <property type="entry name" value="VWA"/>
    <property type="match status" value="1"/>
</dbReference>
<comment type="subcellular location">
    <subcellularLocation>
        <location evidence="1">Secreted</location>
    </subcellularLocation>
</comment>
<feature type="region of interest" description="Disordered" evidence="8">
    <location>
        <begin position="573"/>
        <end position="601"/>
    </location>
</feature>
<feature type="domain" description="VWFA" evidence="10">
    <location>
        <begin position="242"/>
        <end position="420"/>
    </location>
</feature>
<feature type="domain" description="VIT" evidence="11">
    <location>
        <begin position="1"/>
        <end position="118"/>
    </location>
</feature>
<evidence type="ECO:0008006" key="14">
    <source>
        <dbReference type="Google" id="ProtNLM"/>
    </source>
</evidence>
<dbReference type="PROSITE" id="PS50234">
    <property type="entry name" value="VWFA"/>
    <property type="match status" value="1"/>
</dbReference>
<keyword evidence="3" id="KW-0964">Secreted</keyword>
<evidence type="ECO:0000256" key="4">
    <source>
        <dbReference type="ARBA" id="ARBA00022690"/>
    </source>
</evidence>
<dbReference type="SUPFAM" id="SSF53300">
    <property type="entry name" value="vWA-like"/>
    <property type="match status" value="1"/>
</dbReference>
<sequence>MGSSVEQIVLFGLLLAFAAAQPTKDDWDIYSFHINSTVNGRYATTVITSRVANLNGILILFDGVVKTKERAQQQYNQAVLLGQSAGIVSSVGRTMEEFKTSVAVAAHKKVTFELTYEELLKRTHGKYELQIHARPMQPVRDFKVDVHIHEKAGISFINVKGGLSTLANAITKTHADKQAWVHFYPTVDQQKTCERCGERGLNGDLVIVYDVNQDNGLGDVKILDGYFVHHFAPSNLPRIPKNVVFVIDKSGSMSGRKMDQTRTALIHILNDLTEDDFFGIISFNHAIFHWKTELVPAIASNVERAKEFAQSIRDGGATNINDALLEGARMLNAQSREGSASILIFLTDGDPTAGETNLERIQSNVREAVAEKFPLYCLGFGSDVNFEFLEKMSLQNNGVARRIYVDSDADLQLKGFYEEVATPLLTDITMIYVGGSNLTKTNFSQYYNGSEIVVAGEITDNNVETFTPQVHTTTLSYKAKSETVAENLLQRVWAYLTVKQLLDRELLLSGPEKEKVSKEALELSLKYSFVTPLTSMVVTKPQGEESVLHKPKEGKTPQFTGIALCPNLNKYSSPGSPGFGPPGHPGFAPPGSPGSPGFDPPGGYDINVMKLKKIEGKKLVVILFFSSSSVTVTPRGQETDVLAEDLHIVVLVHQRDGNKFLWPVLKKRPSGSDTDGILGEYVYPSVSNTDFSFSNNQTVFKLLFFFFSSFATDYSVASPVTVQCWFTMNLLILGKPLPFYVV</sequence>
<keyword evidence="13" id="KW-1185">Reference proteome</keyword>
<feature type="signal peptide" evidence="9">
    <location>
        <begin position="1"/>
        <end position="20"/>
    </location>
</feature>
<proteinExistence type="inferred from homology"/>
<evidence type="ECO:0000259" key="10">
    <source>
        <dbReference type="PROSITE" id="PS50234"/>
    </source>
</evidence>
<protein>
    <recommendedName>
        <fullName evidence="14">VWFA domain-containing protein</fullName>
    </recommendedName>
</protein>
<evidence type="ECO:0000256" key="7">
    <source>
        <dbReference type="ARBA" id="ARBA00023180"/>
    </source>
</evidence>
<accession>A0A3B3Z160</accession>
<dbReference type="PANTHER" id="PTHR10338:SF119">
    <property type="entry name" value="INTER-ALPHA-TRYPSIN INHIBITOR HEAVY CHAIN H4"/>
    <property type="match status" value="1"/>
</dbReference>
<dbReference type="FunFam" id="3.40.50.410:FF:000013">
    <property type="entry name" value="inter-alpha-trypsin inhibitor heavy chain H2"/>
    <property type="match status" value="1"/>
</dbReference>
<dbReference type="Pfam" id="PF00092">
    <property type="entry name" value="VWA"/>
    <property type="match status" value="1"/>
</dbReference>
<evidence type="ECO:0000256" key="3">
    <source>
        <dbReference type="ARBA" id="ARBA00022525"/>
    </source>
</evidence>
<organism evidence="12 13">
    <name type="scientific">Poecilia mexicana</name>
    <dbReference type="NCBI Taxonomy" id="48701"/>
    <lineage>
        <taxon>Eukaryota</taxon>
        <taxon>Metazoa</taxon>
        <taxon>Chordata</taxon>
        <taxon>Craniata</taxon>
        <taxon>Vertebrata</taxon>
        <taxon>Euteleostomi</taxon>
        <taxon>Actinopterygii</taxon>
        <taxon>Neopterygii</taxon>
        <taxon>Teleostei</taxon>
        <taxon>Neoteleostei</taxon>
        <taxon>Acanthomorphata</taxon>
        <taxon>Ovalentaria</taxon>
        <taxon>Atherinomorphae</taxon>
        <taxon>Cyprinodontiformes</taxon>
        <taxon>Poeciliidae</taxon>
        <taxon>Poeciliinae</taxon>
        <taxon>Poecilia</taxon>
    </lineage>
</organism>
<evidence type="ECO:0000313" key="12">
    <source>
        <dbReference type="Ensembl" id="ENSPMEP00000032990.1"/>
    </source>
</evidence>
<dbReference type="Gene3D" id="3.40.50.410">
    <property type="entry name" value="von Willebrand factor, type A domain"/>
    <property type="match status" value="1"/>
</dbReference>
<evidence type="ECO:0000256" key="2">
    <source>
        <dbReference type="ARBA" id="ARBA00010158"/>
    </source>
</evidence>